<comment type="catalytic activity">
    <reaction evidence="10">
        <text>ATP + H2O = ADP + phosphate + H(+)</text>
        <dbReference type="Rhea" id="RHEA:13065"/>
        <dbReference type="ChEBI" id="CHEBI:15377"/>
        <dbReference type="ChEBI" id="CHEBI:15378"/>
        <dbReference type="ChEBI" id="CHEBI:30616"/>
        <dbReference type="ChEBI" id="CHEBI:43474"/>
        <dbReference type="ChEBI" id="CHEBI:456216"/>
        <dbReference type="EC" id="3.6.4.13"/>
    </reaction>
</comment>
<dbReference type="GO" id="GO:0031047">
    <property type="term" value="P:regulatory ncRNA-mediated gene silencing"/>
    <property type="evidence" value="ECO:0007669"/>
    <property type="project" value="UniProtKB-KW"/>
</dbReference>
<dbReference type="GO" id="GO:0005737">
    <property type="term" value="C:cytoplasm"/>
    <property type="evidence" value="ECO:0007669"/>
    <property type="project" value="UniProtKB-SubCell"/>
</dbReference>
<feature type="compositionally biased region" description="Basic and acidic residues" evidence="11">
    <location>
        <begin position="856"/>
        <end position="868"/>
    </location>
</feature>
<feature type="region of interest" description="Disordered" evidence="11">
    <location>
        <begin position="834"/>
        <end position="893"/>
    </location>
</feature>
<dbReference type="OMA" id="NDWDQDQ"/>
<dbReference type="Pfam" id="PF13087">
    <property type="entry name" value="AAA_12"/>
    <property type="match status" value="1"/>
</dbReference>
<evidence type="ECO:0000256" key="1">
    <source>
        <dbReference type="ARBA" id="ARBA00004496"/>
    </source>
</evidence>
<evidence type="ECO:0000259" key="13">
    <source>
        <dbReference type="Pfam" id="PF13087"/>
    </source>
</evidence>
<dbReference type="SUPFAM" id="SSF52540">
    <property type="entry name" value="P-loop containing nucleoside triphosphate hydrolases"/>
    <property type="match status" value="1"/>
</dbReference>
<evidence type="ECO:0000256" key="11">
    <source>
        <dbReference type="SAM" id="MobiDB-lite"/>
    </source>
</evidence>
<evidence type="ECO:0000259" key="12">
    <source>
        <dbReference type="Pfam" id="PF13086"/>
    </source>
</evidence>
<dbReference type="Pfam" id="PF13086">
    <property type="entry name" value="AAA_11"/>
    <property type="match status" value="2"/>
</dbReference>
<dbReference type="InterPro" id="IPR026122">
    <property type="entry name" value="MOV-10/SDE3_DEXXQ/H-box"/>
</dbReference>
<evidence type="ECO:0000256" key="2">
    <source>
        <dbReference type="ARBA" id="ARBA00005601"/>
    </source>
</evidence>
<dbReference type="GO" id="GO:0016787">
    <property type="term" value="F:hydrolase activity"/>
    <property type="evidence" value="ECO:0007669"/>
    <property type="project" value="UniProtKB-KW"/>
</dbReference>
<reference evidence="15" key="1">
    <citation type="submission" date="2021-01" db="UniProtKB">
        <authorList>
            <consortium name="EnsemblPlants"/>
        </authorList>
    </citation>
    <scope>IDENTIFICATION</scope>
</reference>
<name>A0A7N1A7T1_KALFE</name>
<dbReference type="FunFam" id="3.40.50.300:FF:001468">
    <property type="entry name" value="Probable RNA helicase SDE3"/>
    <property type="match status" value="1"/>
</dbReference>
<protein>
    <recommendedName>
        <fullName evidence="3">RNA helicase</fullName>
        <ecNumber evidence="3">3.6.4.13</ecNumber>
    </recommendedName>
</protein>
<dbReference type="InterPro" id="IPR027417">
    <property type="entry name" value="P-loop_NTPase"/>
</dbReference>
<evidence type="ECO:0000313" key="16">
    <source>
        <dbReference type="Proteomes" id="UP000594263"/>
    </source>
</evidence>
<dbReference type="CDD" id="cd18808">
    <property type="entry name" value="SF1_C_Upf1"/>
    <property type="match status" value="1"/>
</dbReference>
<dbReference type="Gramene" id="Kaladp0172s0020.1.v1.1">
    <property type="protein sequence ID" value="Kaladp0172s0020.1.v1.1"/>
    <property type="gene ID" value="Kaladp0172s0020.v1.1"/>
</dbReference>
<dbReference type="Gene3D" id="3.40.50.300">
    <property type="entry name" value="P-loop containing nucleotide triphosphate hydrolases"/>
    <property type="match status" value="2"/>
</dbReference>
<dbReference type="GO" id="GO:0005524">
    <property type="term" value="F:ATP binding"/>
    <property type="evidence" value="ECO:0007669"/>
    <property type="project" value="UniProtKB-KW"/>
</dbReference>
<accession>A0A7N1A7T1</accession>
<evidence type="ECO:0000256" key="6">
    <source>
        <dbReference type="ARBA" id="ARBA00022801"/>
    </source>
</evidence>
<evidence type="ECO:0000256" key="10">
    <source>
        <dbReference type="ARBA" id="ARBA00047984"/>
    </source>
</evidence>
<dbReference type="CDD" id="cd18038">
    <property type="entry name" value="DEXXQc_Helz-like"/>
    <property type="match status" value="1"/>
</dbReference>
<keyword evidence="5" id="KW-0547">Nucleotide-binding</keyword>
<dbReference type="InterPro" id="IPR041679">
    <property type="entry name" value="DNA2/NAM7-like_C"/>
</dbReference>
<dbReference type="InterPro" id="IPR041677">
    <property type="entry name" value="DNA2/NAM7_AAA_11"/>
</dbReference>
<keyword evidence="9" id="KW-0943">RNA-mediated gene silencing</keyword>
<dbReference type="EnsemblPlants" id="Kaladp0172s0020.2.v1.1">
    <property type="protein sequence ID" value="Kaladp0172s0020.2.v1.1"/>
    <property type="gene ID" value="Kaladp0172s0020.v1.1"/>
</dbReference>
<comment type="similarity">
    <text evidence="2">Belongs to the DNA2/NAM7 helicase family. SDE3 subfamily.</text>
</comment>
<keyword evidence="4" id="KW-0963">Cytoplasm</keyword>
<keyword evidence="16" id="KW-1185">Reference proteome</keyword>
<dbReference type="FunFam" id="3.40.50.300:FF:001295">
    <property type="entry name" value="Probable RNA helicase SDE3"/>
    <property type="match status" value="1"/>
</dbReference>
<dbReference type="PANTHER" id="PTHR45418:SF1">
    <property type="entry name" value="CANCER_TESTIS ANTIGEN 55"/>
    <property type="match status" value="1"/>
</dbReference>
<evidence type="ECO:0000256" key="9">
    <source>
        <dbReference type="ARBA" id="ARBA00023158"/>
    </source>
</evidence>
<evidence type="ECO:0000313" key="15">
    <source>
        <dbReference type="EnsemblPlants" id="Kaladp0172s0020.1.v1.1"/>
    </source>
</evidence>
<dbReference type="GO" id="GO:0032574">
    <property type="term" value="F:5'-3' RNA helicase activity"/>
    <property type="evidence" value="ECO:0007669"/>
    <property type="project" value="InterPro"/>
</dbReference>
<feature type="domain" description="DNA2/NAM7 helicase helicase" evidence="12">
    <location>
        <begin position="516"/>
        <end position="590"/>
    </location>
</feature>
<dbReference type="Pfam" id="PF21634">
    <property type="entry name" value="MOV-10_beta-barrel"/>
    <property type="match status" value="1"/>
</dbReference>
<keyword evidence="6" id="KW-0378">Hydrolase</keyword>
<dbReference type="PANTHER" id="PTHR45418">
    <property type="entry name" value="CANCER/TESTIS ANTIGEN 55"/>
    <property type="match status" value="1"/>
</dbReference>
<sequence length="893" mass="101687">MELTRNGDWDQEFTSIKEKGDIGFVDYQDDISVCSYNPTDEGPVIISVPFPFKSGKPQSVLVGERAVCPITLENPTEEPIQLWAIKIYSAKPDNTFTLSLQEPPTADSDDEYRQYFIENFFIRERVLRAGETLTVWLSCKPQGMGQHTAAVHFDVEAERFERVALLLAEDEVSRSLASSRPYFRVPRKNRPQQFSAESYVAGVRPLNGRNATYYKNKLPDYKIPNEVRELIQDKKVPEVLQQSLGRKNYAQFFTALLNMEEIHLEGEMRCYDMECVTMKRRGPLFALEVPGLAERRPSLVYGDIVFAKPVSDTSDGKTRPYQGYICRVEADEVLLSFSREFETCYKNGCPYNVQFSYNRVNVRRLYQAVELAQRLGQDILFPSYKSQRKMIKASFKPVTCKLNEEQMHAVGTILACRGSPPYVIYGPPGTGKTLTLVEAVLQVYSRGKDTRVLICAASNSAADHILERLVGNNAVQVQENEILRLNAGSRAYDDVTSDNLRFCYYEESVFKCPHYSVLRRYRVIISTYSSASFIHAAGINRGHFSHIFLDEAGQASEPEAMVPVSSLCNGDTVIVLAGDPMQLGPVVYSRDAESYGLGKSYLERLFEADCYYEEDEMYVMKLVRNYRCHPVILDLPSKLFYNGELLACKEDCQSSKFEFDLLPNKDFPVIFYGVQGCDEREGNNPSWFNRFEVSKVVEIISELTLSNLNESEIGVITPYRQQVTKISQVLEKSEIRDVKVGSVEQFQGQEREVMIVSSVRSTVKHSDFDKTYCLGFLSNPKRFNVAMTRAKSLLVIVGNPHIICKDTNWNQVLWYCADNNSYQGCPLPERQDLEEPREMDLPPSSDTNGNWASEEGISREDENEENHTIPDPVQQYNPIPTPIPEDEWSDGWK</sequence>
<evidence type="ECO:0000256" key="7">
    <source>
        <dbReference type="ARBA" id="ARBA00022806"/>
    </source>
</evidence>
<dbReference type="GO" id="GO:0003723">
    <property type="term" value="F:RNA binding"/>
    <property type="evidence" value="ECO:0007669"/>
    <property type="project" value="InterPro"/>
</dbReference>
<feature type="domain" description="Helicase MOV-10-like beta-barrel" evidence="14">
    <location>
        <begin position="271"/>
        <end position="355"/>
    </location>
</feature>
<feature type="domain" description="DNA2/NAM7 helicase-like C-terminal" evidence="13">
    <location>
        <begin position="598"/>
        <end position="800"/>
    </location>
</feature>
<dbReference type="InterPro" id="IPR047187">
    <property type="entry name" value="SF1_C_Upf1"/>
</dbReference>
<organism evidence="15 16">
    <name type="scientific">Kalanchoe fedtschenkoi</name>
    <name type="common">Lavender scallops</name>
    <name type="synonym">South American air plant</name>
    <dbReference type="NCBI Taxonomy" id="63787"/>
    <lineage>
        <taxon>Eukaryota</taxon>
        <taxon>Viridiplantae</taxon>
        <taxon>Streptophyta</taxon>
        <taxon>Embryophyta</taxon>
        <taxon>Tracheophyta</taxon>
        <taxon>Spermatophyta</taxon>
        <taxon>Magnoliopsida</taxon>
        <taxon>eudicotyledons</taxon>
        <taxon>Gunneridae</taxon>
        <taxon>Pentapetalae</taxon>
        <taxon>Saxifragales</taxon>
        <taxon>Crassulaceae</taxon>
        <taxon>Kalanchoe</taxon>
    </lineage>
</organism>
<dbReference type="Gramene" id="Kaladp0172s0020.2.v1.1">
    <property type="protein sequence ID" value="Kaladp0172s0020.2.v1.1"/>
    <property type="gene ID" value="Kaladp0172s0020.v1.1"/>
</dbReference>
<dbReference type="AlphaFoldDB" id="A0A7N1A7T1"/>
<keyword evidence="8" id="KW-0067">ATP-binding</keyword>
<evidence type="ECO:0000256" key="8">
    <source>
        <dbReference type="ARBA" id="ARBA00022840"/>
    </source>
</evidence>
<dbReference type="EC" id="3.6.4.13" evidence="3"/>
<dbReference type="Proteomes" id="UP000594263">
    <property type="component" value="Unplaced"/>
</dbReference>
<dbReference type="InterPro" id="IPR049080">
    <property type="entry name" value="MOV-10-like_beta-barrel"/>
</dbReference>
<keyword evidence="7" id="KW-0347">Helicase</keyword>
<evidence type="ECO:0000256" key="3">
    <source>
        <dbReference type="ARBA" id="ARBA00012552"/>
    </source>
</evidence>
<proteinExistence type="inferred from homology"/>
<feature type="compositionally biased region" description="Acidic residues" evidence="11">
    <location>
        <begin position="884"/>
        <end position="893"/>
    </location>
</feature>
<comment type="subcellular location">
    <subcellularLocation>
        <location evidence="1">Cytoplasm</location>
    </subcellularLocation>
</comment>
<evidence type="ECO:0000259" key="14">
    <source>
        <dbReference type="Pfam" id="PF21634"/>
    </source>
</evidence>
<dbReference type="EnsemblPlants" id="Kaladp0172s0020.1.v1.1">
    <property type="protein sequence ID" value="Kaladp0172s0020.1.v1.1"/>
    <property type="gene ID" value="Kaladp0172s0020.v1.1"/>
</dbReference>
<evidence type="ECO:0000256" key="5">
    <source>
        <dbReference type="ARBA" id="ARBA00022741"/>
    </source>
</evidence>
<evidence type="ECO:0000256" key="4">
    <source>
        <dbReference type="ARBA" id="ARBA00022490"/>
    </source>
</evidence>
<feature type="domain" description="DNA2/NAM7 helicase helicase" evidence="12">
    <location>
        <begin position="401"/>
        <end position="492"/>
    </location>
</feature>